<proteinExistence type="predicted"/>
<reference evidence="2 3" key="1">
    <citation type="journal article" date="2011" name="Int. J. Syst. Evol. Microbiol.">
        <title>Zhongshania antarctica gen. nov., sp. nov. and Zhongshania guokunii sp. nov., gammaproteobacteria respectively isolated from coastal attached (fast) ice and surface seawater of the Antarctic.</title>
        <authorList>
            <person name="Li H.J."/>
            <person name="Zhang X.Y."/>
            <person name="Chen C.X."/>
            <person name="Zhang Y.J."/>
            <person name="Gao Z.M."/>
            <person name="Yu Y."/>
            <person name="Chen X.L."/>
            <person name="Chen B."/>
            <person name="Zhang Y.Z."/>
        </authorList>
    </citation>
    <scope>NUCLEOTIDE SEQUENCE [LARGE SCALE GENOMIC DNA]</scope>
    <source>
        <strain evidence="2 3">R06B22</strain>
    </source>
</reference>
<keyword evidence="3" id="KW-1185">Reference proteome</keyword>
<feature type="chain" id="PRO_5047144157" evidence="1">
    <location>
        <begin position="22"/>
        <end position="121"/>
    </location>
</feature>
<gene>
    <name evidence="2" type="ORF">AB4875_05525</name>
</gene>
<evidence type="ECO:0000313" key="3">
    <source>
        <dbReference type="Proteomes" id="UP001557484"/>
    </source>
</evidence>
<sequence length="121" mass="13166">MRALYAAGLGILLGVSLQLQADDMADSYNKMCEKIKSCAMKNMGQVDLSPDMRAMVTASLDGMCVSLQQQFDGVVSKHPLYSSAAACLKSMTGLSCDEIENMEDSATPECARYEKMAENYE</sequence>
<dbReference type="EMBL" id="JBFRYB010000001">
    <property type="protein sequence ID" value="MEX1664937.1"/>
    <property type="molecule type" value="Genomic_DNA"/>
</dbReference>
<dbReference type="RefSeq" id="WP_368375053.1">
    <property type="nucleotide sequence ID" value="NZ_JBFRYB010000001.1"/>
</dbReference>
<evidence type="ECO:0000313" key="2">
    <source>
        <dbReference type="EMBL" id="MEX1664937.1"/>
    </source>
</evidence>
<name>A0ABV3TTP3_9GAMM</name>
<organism evidence="2 3">
    <name type="scientific">Zhongshania arctica</name>
    <dbReference type="NCBI Taxonomy" id="3238302"/>
    <lineage>
        <taxon>Bacteria</taxon>
        <taxon>Pseudomonadati</taxon>
        <taxon>Pseudomonadota</taxon>
        <taxon>Gammaproteobacteria</taxon>
        <taxon>Cellvibrionales</taxon>
        <taxon>Spongiibacteraceae</taxon>
        <taxon>Zhongshania</taxon>
    </lineage>
</organism>
<feature type="signal peptide" evidence="1">
    <location>
        <begin position="1"/>
        <end position="21"/>
    </location>
</feature>
<accession>A0ABV3TTP3</accession>
<dbReference type="Proteomes" id="UP001557484">
    <property type="component" value="Unassembled WGS sequence"/>
</dbReference>
<protein>
    <submittedName>
        <fullName evidence="2">Uncharacterized protein</fullName>
    </submittedName>
</protein>
<comment type="caution">
    <text evidence="2">The sequence shown here is derived from an EMBL/GenBank/DDBJ whole genome shotgun (WGS) entry which is preliminary data.</text>
</comment>
<keyword evidence="1" id="KW-0732">Signal</keyword>
<evidence type="ECO:0000256" key="1">
    <source>
        <dbReference type="SAM" id="SignalP"/>
    </source>
</evidence>